<gene>
    <name evidence="4" type="ORF">L0U89_11305</name>
</gene>
<sequence>MLRSKEIEIYMPSYLYDSKNLLVCVLDADGQILHGGELFKSFFSLPKFSLFTSFYSLTQDSQKSYFEDIMLEVMGSPYEIFSAVQYYPRGNVQWEFSLLKNNDGDFLGIMGIGTVRKESDSNILATTENIRPEKDIHFQLDQNWEIIHLNDAAEAFFGGNRHGLLNQKVWQVFPNSKIYEYALEFKKVKEDKRERIFEDFIPELGRWYQIHIDPRLEHLDVFFKDTSEVQLLENELSRLGYSFDAVLNGSEEAMILLSHDLRVLRFNPKAAEQVGNFLDKKIQVGDKFLQNLLPGIEQKILGQLESIISGHEICFEKEIGTIGNPNNKLFQHRIFPVRDNMGKLIGFVYANRDVRQDGDLVLKLSKDYYNLREVTYQQFLELRSPLSSILGLLELLDKEQLDNENRKYLSYIRILADELDQIIRKNSKKVNDSIH</sequence>
<dbReference type="InterPro" id="IPR000014">
    <property type="entry name" value="PAS"/>
</dbReference>
<dbReference type="Pfam" id="PF13426">
    <property type="entry name" value="PAS_9"/>
    <property type="match status" value="1"/>
</dbReference>
<feature type="domain" description="PAS" evidence="3">
    <location>
        <begin position="241"/>
        <end position="309"/>
    </location>
</feature>
<evidence type="ECO:0000313" key="4">
    <source>
        <dbReference type="EMBL" id="MCF1751656.1"/>
    </source>
</evidence>
<dbReference type="Gene3D" id="3.30.450.20">
    <property type="entry name" value="PAS domain"/>
    <property type="match status" value="2"/>
</dbReference>
<dbReference type="SMART" id="SM00091">
    <property type="entry name" value="PAS"/>
    <property type="match status" value="2"/>
</dbReference>
<dbReference type="InterPro" id="IPR035965">
    <property type="entry name" value="PAS-like_dom_sf"/>
</dbReference>
<dbReference type="CDD" id="cd00130">
    <property type="entry name" value="PAS"/>
    <property type="match status" value="1"/>
</dbReference>
<reference evidence="4 5" key="1">
    <citation type="submission" date="2022-01" db="EMBL/GenBank/DDBJ databases">
        <title>Mariniradius saccharolyticus sp. nov., isolated from sediment of a river.</title>
        <authorList>
            <person name="Liu H."/>
        </authorList>
    </citation>
    <scope>NUCLEOTIDE SEQUENCE [LARGE SCALE GENOMIC DNA]</scope>
    <source>
        <strain evidence="4 5">RY-2</strain>
    </source>
</reference>
<dbReference type="Pfam" id="PF00512">
    <property type="entry name" value="HisKA"/>
    <property type="match status" value="1"/>
</dbReference>
<dbReference type="SUPFAM" id="SSF47384">
    <property type="entry name" value="Homodimeric domain of signal transducing histidine kinase"/>
    <property type="match status" value="1"/>
</dbReference>
<evidence type="ECO:0000256" key="2">
    <source>
        <dbReference type="ARBA" id="ARBA00012438"/>
    </source>
</evidence>
<dbReference type="InterPro" id="IPR003661">
    <property type="entry name" value="HisK_dim/P_dom"/>
</dbReference>
<evidence type="ECO:0000259" key="3">
    <source>
        <dbReference type="SMART" id="SM00091"/>
    </source>
</evidence>
<dbReference type="RefSeq" id="WP_234861625.1">
    <property type="nucleotide sequence ID" value="NZ_JAKEVZ010000008.1"/>
</dbReference>
<dbReference type="EMBL" id="JAKEVZ010000008">
    <property type="protein sequence ID" value="MCF1751656.1"/>
    <property type="molecule type" value="Genomic_DNA"/>
</dbReference>
<dbReference type="SUPFAM" id="SSF55785">
    <property type="entry name" value="PYP-like sensor domain (PAS domain)"/>
    <property type="match status" value="2"/>
</dbReference>
<proteinExistence type="predicted"/>
<comment type="catalytic activity">
    <reaction evidence="1">
        <text>ATP + protein L-histidine = ADP + protein N-phospho-L-histidine.</text>
        <dbReference type="EC" id="2.7.13.3"/>
    </reaction>
</comment>
<evidence type="ECO:0000256" key="1">
    <source>
        <dbReference type="ARBA" id="ARBA00000085"/>
    </source>
</evidence>
<keyword evidence="5" id="KW-1185">Reference proteome</keyword>
<comment type="caution">
    <text evidence="4">The sequence shown here is derived from an EMBL/GenBank/DDBJ whole genome shotgun (WGS) entry which is preliminary data.</text>
</comment>
<dbReference type="InterPro" id="IPR036097">
    <property type="entry name" value="HisK_dim/P_sf"/>
</dbReference>
<feature type="domain" description="PAS" evidence="3">
    <location>
        <begin position="121"/>
        <end position="190"/>
    </location>
</feature>
<dbReference type="EC" id="2.7.13.3" evidence="2"/>
<dbReference type="CDD" id="cd00082">
    <property type="entry name" value="HisKA"/>
    <property type="match status" value="1"/>
</dbReference>
<dbReference type="Gene3D" id="1.10.287.130">
    <property type="match status" value="1"/>
</dbReference>
<dbReference type="Proteomes" id="UP001201449">
    <property type="component" value="Unassembled WGS sequence"/>
</dbReference>
<organism evidence="4 5">
    <name type="scientific">Mariniradius sediminis</name>
    <dbReference type="NCBI Taxonomy" id="2909237"/>
    <lineage>
        <taxon>Bacteria</taxon>
        <taxon>Pseudomonadati</taxon>
        <taxon>Bacteroidota</taxon>
        <taxon>Cytophagia</taxon>
        <taxon>Cytophagales</taxon>
        <taxon>Cyclobacteriaceae</taxon>
        <taxon>Mariniradius</taxon>
    </lineage>
</organism>
<dbReference type="InterPro" id="IPR013656">
    <property type="entry name" value="PAS_4"/>
</dbReference>
<evidence type="ECO:0000313" key="5">
    <source>
        <dbReference type="Proteomes" id="UP001201449"/>
    </source>
</evidence>
<protein>
    <recommendedName>
        <fullName evidence="2">histidine kinase</fullName>
        <ecNumber evidence="2">2.7.13.3</ecNumber>
    </recommendedName>
</protein>
<dbReference type="Pfam" id="PF08448">
    <property type="entry name" value="PAS_4"/>
    <property type="match status" value="1"/>
</dbReference>
<name>A0ABS9BWV9_9BACT</name>
<accession>A0ABS9BWV9</accession>